<sequence>MIRLNNDYCHGAIPEILEALQTTNSEAYAGYELDEWCERAGSLIKEAAACPDAAVHYIVGGTQANVAFIAHALRPWESVVCADCGHINVHETGATEHIGHKCETVPARDGKLAASDLRAVAQGYAESPVSEHVTVPRMAYISFPSESGTVYSLAELEALRAVCDEFSMYLFVDGARLAYGLAASGNDVTLPDIARLSDAFYIGGTKCGALFGEAMVVVNPALQPYFRNSMKQAGTMLAKGWLLGLQFTKLFEGGRYFEIGKVAVAQAMRIKAALAKRGLLAEPDSPTNQQFALISDAQLTSLSEACIVEFEGKETDNRNMVRFCTSWSTTDAEVDAVVAAIEGLPE</sequence>
<evidence type="ECO:0000256" key="1">
    <source>
        <dbReference type="ARBA" id="ARBA00001933"/>
    </source>
</evidence>
<dbReference type="GO" id="GO:0006520">
    <property type="term" value="P:amino acid metabolic process"/>
    <property type="evidence" value="ECO:0007669"/>
    <property type="project" value="InterPro"/>
</dbReference>
<evidence type="ECO:0000256" key="3">
    <source>
        <dbReference type="ARBA" id="ARBA00022898"/>
    </source>
</evidence>
<dbReference type="EMBL" id="PPTO01000002">
    <property type="protein sequence ID" value="RDB60704.1"/>
    <property type="molecule type" value="Genomic_DNA"/>
</dbReference>
<dbReference type="PANTHER" id="PTHR48097">
    <property type="entry name" value="L-THREONINE ALDOLASE-RELATED"/>
    <property type="match status" value="1"/>
</dbReference>
<protein>
    <submittedName>
        <fullName evidence="5">Low specificity L-threonine aldolase</fullName>
    </submittedName>
</protein>
<comment type="cofactor">
    <cofactor evidence="1">
        <name>pyridoxal 5'-phosphate</name>
        <dbReference type="ChEBI" id="CHEBI:597326"/>
    </cofactor>
</comment>
<dbReference type="Gene3D" id="3.90.1150.10">
    <property type="entry name" value="Aspartate Aminotransferase, domain 1"/>
    <property type="match status" value="1"/>
</dbReference>
<dbReference type="SUPFAM" id="SSF53383">
    <property type="entry name" value="PLP-dependent transferases"/>
    <property type="match status" value="1"/>
</dbReference>
<feature type="domain" description="Aromatic amino acid beta-eliminating lyase/threonine aldolase" evidence="4">
    <location>
        <begin position="50"/>
        <end position="242"/>
    </location>
</feature>
<evidence type="ECO:0000313" key="6">
    <source>
        <dbReference type="Proteomes" id="UP000253975"/>
    </source>
</evidence>
<dbReference type="RefSeq" id="WP_114614888.1">
    <property type="nucleotide sequence ID" value="NZ_PPTO01000002.1"/>
</dbReference>
<dbReference type="InterPro" id="IPR015421">
    <property type="entry name" value="PyrdxlP-dep_Trfase_major"/>
</dbReference>
<evidence type="ECO:0000256" key="2">
    <source>
        <dbReference type="ARBA" id="ARBA00006966"/>
    </source>
</evidence>
<gene>
    <name evidence="5" type="ORF">C1881_02155</name>
</gene>
<dbReference type="GO" id="GO:0016829">
    <property type="term" value="F:lyase activity"/>
    <property type="evidence" value="ECO:0007669"/>
    <property type="project" value="InterPro"/>
</dbReference>
<dbReference type="InterPro" id="IPR001597">
    <property type="entry name" value="ArAA_b-elim_lyase/Thr_aldolase"/>
</dbReference>
<dbReference type="PANTHER" id="PTHR48097:SF5">
    <property type="entry name" value="LOW SPECIFICITY L-THREONINE ALDOLASE"/>
    <property type="match status" value="1"/>
</dbReference>
<dbReference type="Proteomes" id="UP000253975">
    <property type="component" value="Unassembled WGS sequence"/>
</dbReference>
<dbReference type="Pfam" id="PF01212">
    <property type="entry name" value="Beta_elim_lyase"/>
    <property type="match status" value="1"/>
</dbReference>
<dbReference type="AlphaFoldDB" id="A0A369LNG4"/>
<proteinExistence type="inferred from homology"/>
<dbReference type="InterPro" id="IPR015424">
    <property type="entry name" value="PyrdxlP-dep_Trfase"/>
</dbReference>
<evidence type="ECO:0000313" key="5">
    <source>
        <dbReference type="EMBL" id="RDB60704.1"/>
    </source>
</evidence>
<keyword evidence="3" id="KW-0663">Pyridoxal phosphate</keyword>
<accession>A0A369LNG4</accession>
<comment type="caution">
    <text evidence="5">The sequence shown here is derived from an EMBL/GenBank/DDBJ whole genome shotgun (WGS) entry which is preliminary data.</text>
</comment>
<comment type="similarity">
    <text evidence="2">Belongs to the threonine aldolase family.</text>
</comment>
<organism evidence="5 6">
    <name type="scientific">Slackia isoflavoniconvertens</name>
    <dbReference type="NCBI Taxonomy" id="572010"/>
    <lineage>
        <taxon>Bacteria</taxon>
        <taxon>Bacillati</taxon>
        <taxon>Actinomycetota</taxon>
        <taxon>Coriobacteriia</taxon>
        <taxon>Eggerthellales</taxon>
        <taxon>Eggerthellaceae</taxon>
        <taxon>Slackia</taxon>
    </lineage>
</organism>
<evidence type="ECO:0000259" key="4">
    <source>
        <dbReference type="Pfam" id="PF01212"/>
    </source>
</evidence>
<name>A0A369LNG4_9ACTN</name>
<dbReference type="InterPro" id="IPR015422">
    <property type="entry name" value="PyrdxlP-dep_Trfase_small"/>
</dbReference>
<dbReference type="Gene3D" id="3.40.640.10">
    <property type="entry name" value="Type I PLP-dependent aspartate aminotransferase-like (Major domain)"/>
    <property type="match status" value="1"/>
</dbReference>
<reference evidence="5 6" key="1">
    <citation type="journal article" date="2018" name="Elife">
        <title>Discovery and characterization of a prevalent human gut bacterial enzyme sufficient for the inactivation of a family of plant toxins.</title>
        <authorList>
            <person name="Koppel N."/>
            <person name="Bisanz J.E."/>
            <person name="Pandelia M.E."/>
            <person name="Turnbaugh P.J."/>
            <person name="Balskus E.P."/>
        </authorList>
    </citation>
    <scope>NUCLEOTIDE SEQUENCE [LARGE SCALE GENOMIC DNA]</scope>
    <source>
        <strain evidence="5 6">OB21 GAM31</strain>
    </source>
</reference>